<feature type="domain" description="F-box associated beta-propeller type 3" evidence="2">
    <location>
        <begin position="472"/>
        <end position="624"/>
    </location>
</feature>
<feature type="compositionally biased region" description="Polar residues" evidence="1">
    <location>
        <begin position="184"/>
        <end position="198"/>
    </location>
</feature>
<name>A0A7J6V5A8_THATH</name>
<feature type="region of interest" description="Disordered" evidence="1">
    <location>
        <begin position="158"/>
        <end position="198"/>
    </location>
</feature>
<feature type="compositionally biased region" description="Low complexity" evidence="1">
    <location>
        <begin position="262"/>
        <end position="272"/>
    </location>
</feature>
<dbReference type="AlphaFoldDB" id="A0A7J6V5A8"/>
<organism evidence="3 4">
    <name type="scientific">Thalictrum thalictroides</name>
    <name type="common">Rue-anemone</name>
    <name type="synonym">Anemone thalictroides</name>
    <dbReference type="NCBI Taxonomy" id="46969"/>
    <lineage>
        <taxon>Eukaryota</taxon>
        <taxon>Viridiplantae</taxon>
        <taxon>Streptophyta</taxon>
        <taxon>Embryophyta</taxon>
        <taxon>Tracheophyta</taxon>
        <taxon>Spermatophyta</taxon>
        <taxon>Magnoliopsida</taxon>
        <taxon>Ranunculales</taxon>
        <taxon>Ranunculaceae</taxon>
        <taxon>Thalictroideae</taxon>
        <taxon>Thalictrum</taxon>
    </lineage>
</organism>
<dbReference type="EMBL" id="JABWDY010038608">
    <property type="protein sequence ID" value="KAF5179582.1"/>
    <property type="molecule type" value="Genomic_DNA"/>
</dbReference>
<dbReference type="InterPro" id="IPR013187">
    <property type="entry name" value="F-box-assoc_dom_typ3"/>
</dbReference>
<comment type="caution">
    <text evidence="3">The sequence shown here is derived from an EMBL/GenBank/DDBJ whole genome shotgun (WGS) entry which is preliminary data.</text>
</comment>
<dbReference type="PANTHER" id="PTHR35117">
    <property type="entry name" value="MYOSIN-M HEAVY PROTEIN"/>
    <property type="match status" value="1"/>
</dbReference>
<evidence type="ECO:0000313" key="4">
    <source>
        <dbReference type="Proteomes" id="UP000554482"/>
    </source>
</evidence>
<accession>A0A7J6V5A8</accession>
<keyword evidence="4" id="KW-1185">Reference proteome</keyword>
<dbReference type="Pfam" id="PF08268">
    <property type="entry name" value="FBA_3"/>
    <property type="match status" value="1"/>
</dbReference>
<dbReference type="Proteomes" id="UP000554482">
    <property type="component" value="Unassembled WGS sequence"/>
</dbReference>
<gene>
    <name evidence="3" type="ORF">FRX31_030838</name>
</gene>
<feature type="compositionally biased region" description="Polar residues" evidence="1">
    <location>
        <begin position="158"/>
        <end position="175"/>
    </location>
</feature>
<evidence type="ECO:0000313" key="3">
    <source>
        <dbReference type="EMBL" id="KAF5179582.1"/>
    </source>
</evidence>
<dbReference type="InterPro" id="IPR017451">
    <property type="entry name" value="F-box-assoc_interact_dom"/>
</dbReference>
<dbReference type="OrthoDB" id="1939654at2759"/>
<sequence>MSKQAKSKKKEKFGKGKVTPVQVAYMVDRYLSDNNFTETRSTFRTEASSLMSKAKVAEAPKSLLSLDSILDEYICLKEQKVLMEQEKFQVVQEKTRVGMLLQDIQSLMQAFNDSSRNISLPSGSILVCKSMDLVPQPNPNFGSSPGYARNTTPSMNCSNVNSPIFSTPSTNIPSQNKRKGSRIVSDTPSAAKRQCTQVNKKASLVAGTKTTFQAHNTTSTQGMVKQKVSLFQSSSQTDSAVLCCAGGSSVTESSAARSCKQSSPSLQSCSPSPKTPPQACISQIDNSVSPSENSSLVNSNCSNTPLDITPSNCAVISSSTRTVMVSPKNLACYSMERSHYISSSPAKSQLKRAATRDHVKGRLDFGASGVPTSSNQPMTADIPSSGDHEDVFEMPNLDIFGPDFSLSEFLVDIDLNCSHGMNTATSRSQQEPGFVNLEASHSFPEVPPSVTEILSQKDMNIQGQDSSTLVKSITKCVTFRSPVACDNGLFDLHRFDAVIYVWNPSTKEYITIQPRPVPYHFPLYMQYAFGYHPGTNEYKLIRYATKFSEDTRLHVSVLTLGRGNSWRVILEDSDSPYTLLELTGFNSPLVNGALHWVGIRTEDYNTEELGGLLCLTCGHVHDEELHVWVMKEYGIITSWVKQYVLKDYFKLIDEVQPLYIIDDGELLLNNYFKNLIVYDPRCNSFKEID</sequence>
<dbReference type="PANTHER" id="PTHR35117:SF1">
    <property type="entry name" value="MYOSIN-M HEAVY PROTEIN"/>
    <property type="match status" value="1"/>
</dbReference>
<proteinExistence type="predicted"/>
<feature type="region of interest" description="Disordered" evidence="1">
    <location>
        <begin position="262"/>
        <end position="298"/>
    </location>
</feature>
<dbReference type="NCBIfam" id="TIGR01640">
    <property type="entry name" value="F_box_assoc_1"/>
    <property type="match status" value="1"/>
</dbReference>
<protein>
    <submittedName>
        <fullName evidence="3">Myosin-M heavy protein</fullName>
    </submittedName>
</protein>
<feature type="compositionally biased region" description="Polar residues" evidence="1">
    <location>
        <begin position="280"/>
        <end position="298"/>
    </location>
</feature>
<evidence type="ECO:0000256" key="1">
    <source>
        <dbReference type="SAM" id="MobiDB-lite"/>
    </source>
</evidence>
<evidence type="ECO:0000259" key="2">
    <source>
        <dbReference type="Pfam" id="PF08268"/>
    </source>
</evidence>
<reference evidence="3 4" key="1">
    <citation type="submission" date="2020-06" db="EMBL/GenBank/DDBJ databases">
        <title>Transcriptomic and genomic resources for Thalictrum thalictroides and T. hernandezii: Facilitating candidate gene discovery in an emerging model plant lineage.</title>
        <authorList>
            <person name="Arias T."/>
            <person name="Riano-Pachon D.M."/>
            <person name="Di Stilio V.S."/>
        </authorList>
    </citation>
    <scope>NUCLEOTIDE SEQUENCE [LARGE SCALE GENOMIC DNA]</scope>
    <source>
        <strain evidence="4">cv. WT478/WT964</strain>
        <tissue evidence="3">Leaves</tissue>
    </source>
</reference>